<keyword evidence="1" id="KW-0732">Signal</keyword>
<evidence type="ECO:0000313" key="2">
    <source>
        <dbReference type="EMBL" id="CAH0374811.1"/>
    </source>
</evidence>
<dbReference type="EMBL" id="CAKKNE010000004">
    <property type="protein sequence ID" value="CAH0374811.1"/>
    <property type="molecule type" value="Genomic_DNA"/>
</dbReference>
<gene>
    <name evidence="2" type="ORF">PECAL_4P21140</name>
</gene>
<keyword evidence="3" id="KW-1185">Reference proteome</keyword>
<comment type="caution">
    <text evidence="2">The sequence shown here is derived from an EMBL/GenBank/DDBJ whole genome shotgun (WGS) entry which is preliminary data.</text>
</comment>
<accession>A0A8J2SPU0</accession>
<evidence type="ECO:0000313" key="3">
    <source>
        <dbReference type="Proteomes" id="UP000789595"/>
    </source>
</evidence>
<dbReference type="OrthoDB" id="10637692at2759"/>
<dbReference type="AlphaFoldDB" id="A0A8J2SPU0"/>
<proteinExistence type="predicted"/>
<feature type="chain" id="PRO_5035310075" evidence="1">
    <location>
        <begin position="16"/>
        <end position="317"/>
    </location>
</feature>
<protein>
    <submittedName>
        <fullName evidence="2">Uncharacterized protein</fullName>
    </submittedName>
</protein>
<evidence type="ECO:0000256" key="1">
    <source>
        <dbReference type="SAM" id="SignalP"/>
    </source>
</evidence>
<name>A0A8J2SPU0_9STRA</name>
<reference evidence="2" key="1">
    <citation type="submission" date="2021-11" db="EMBL/GenBank/DDBJ databases">
        <authorList>
            <consortium name="Genoscope - CEA"/>
            <person name="William W."/>
        </authorList>
    </citation>
    <scope>NUCLEOTIDE SEQUENCE</scope>
</reference>
<feature type="signal peptide" evidence="1">
    <location>
        <begin position="1"/>
        <end position="15"/>
    </location>
</feature>
<dbReference type="Proteomes" id="UP000789595">
    <property type="component" value="Unassembled WGS sequence"/>
</dbReference>
<organism evidence="2 3">
    <name type="scientific">Pelagomonas calceolata</name>
    <dbReference type="NCBI Taxonomy" id="35677"/>
    <lineage>
        <taxon>Eukaryota</taxon>
        <taxon>Sar</taxon>
        <taxon>Stramenopiles</taxon>
        <taxon>Ochrophyta</taxon>
        <taxon>Pelagophyceae</taxon>
        <taxon>Pelagomonadales</taxon>
        <taxon>Pelagomonadaceae</taxon>
        <taxon>Pelagomonas</taxon>
    </lineage>
</organism>
<sequence>MRPALLLAALLQVTALGPTTVPCSNKDVANGIRDGLQSALRSRKSRLAVELPPGAPLALRGGDDDAGFGWFKKKETETAKIVKGDRALADFLSLLFPDDFKIGAVYASEEAAVAAAAADKTKGARALIAALNPDGAVSVGGGAKKVKKKSRRKPKTTASGFGASSATVVEAPKKLWCPALGLPEPCEVILIIGGLDAQCAETVDAAANELGDDVAIVLCNSRRDGLSARPGSIEGDAMWLPAFALSPPPPPASGDDASDLVAAFSHPGPWAIGKPKAIGGGADTLWTGDAPPSSTDVDAALAAVDDPLAGVKNMFSR</sequence>